<evidence type="ECO:0000313" key="5">
    <source>
        <dbReference type="Proteomes" id="UP000789595"/>
    </source>
</evidence>
<dbReference type="Proteomes" id="UP000789595">
    <property type="component" value="Unassembled WGS sequence"/>
</dbReference>
<organism evidence="4 5">
    <name type="scientific">Pelagomonas calceolata</name>
    <dbReference type="NCBI Taxonomy" id="35677"/>
    <lineage>
        <taxon>Eukaryota</taxon>
        <taxon>Sar</taxon>
        <taxon>Stramenopiles</taxon>
        <taxon>Ochrophyta</taxon>
        <taxon>Pelagophyceae</taxon>
        <taxon>Pelagomonadales</taxon>
        <taxon>Pelagomonadaceae</taxon>
        <taxon>Pelagomonas</taxon>
    </lineage>
</organism>
<gene>
    <name evidence="4" type="ORF">PECAL_5P28650</name>
</gene>
<evidence type="ECO:0000256" key="3">
    <source>
        <dbReference type="ARBA" id="ARBA00022691"/>
    </source>
</evidence>
<comment type="caution">
    <text evidence="4">The sequence shown here is derived from an EMBL/GenBank/DDBJ whole genome shotgun (WGS) entry which is preliminary data.</text>
</comment>
<evidence type="ECO:0000256" key="2">
    <source>
        <dbReference type="ARBA" id="ARBA00022679"/>
    </source>
</evidence>
<keyword evidence="2" id="KW-0808">Transferase</keyword>
<protein>
    <recommendedName>
        <fullName evidence="6">SET domain-containing protein</fullName>
    </recommendedName>
</protein>
<keyword evidence="3" id="KW-0949">S-adenosyl-L-methionine</keyword>
<dbReference type="Gene3D" id="3.90.1410.10">
    <property type="entry name" value="set domain protein methyltransferase, domain 1"/>
    <property type="match status" value="1"/>
</dbReference>
<reference evidence="4" key="1">
    <citation type="submission" date="2021-11" db="EMBL/GenBank/DDBJ databases">
        <authorList>
            <consortium name="Genoscope - CEA"/>
            <person name="William W."/>
        </authorList>
    </citation>
    <scope>NUCLEOTIDE SEQUENCE</scope>
</reference>
<dbReference type="OrthoDB" id="341421at2759"/>
<dbReference type="AlphaFoldDB" id="A0A8J2X446"/>
<dbReference type="InterPro" id="IPR050600">
    <property type="entry name" value="SETD3_SETD6_MTase"/>
</dbReference>
<dbReference type="GO" id="GO:0016279">
    <property type="term" value="F:protein-lysine N-methyltransferase activity"/>
    <property type="evidence" value="ECO:0007669"/>
    <property type="project" value="TreeGrafter"/>
</dbReference>
<dbReference type="PANTHER" id="PTHR13271">
    <property type="entry name" value="UNCHARACTERIZED PUTATIVE METHYLTRANSFERASE"/>
    <property type="match status" value="1"/>
</dbReference>
<keyword evidence="5" id="KW-1185">Reference proteome</keyword>
<dbReference type="GO" id="GO:0032259">
    <property type="term" value="P:methylation"/>
    <property type="evidence" value="ECO:0007669"/>
    <property type="project" value="UniProtKB-KW"/>
</dbReference>
<dbReference type="Gene3D" id="3.90.1420.10">
    <property type="entry name" value="Rubisco LSMT, substrate-binding domain"/>
    <property type="match status" value="1"/>
</dbReference>
<dbReference type="InterPro" id="IPR036464">
    <property type="entry name" value="Rubisco_LSMT_subst-bd_sf"/>
</dbReference>
<proteinExistence type="predicted"/>
<dbReference type="PANTHER" id="PTHR13271:SF151">
    <property type="entry name" value="SET DOMAIN-CONTAINING PROTEIN 4"/>
    <property type="match status" value="1"/>
</dbReference>
<evidence type="ECO:0000313" key="4">
    <source>
        <dbReference type="EMBL" id="CAH0378354.1"/>
    </source>
</evidence>
<evidence type="ECO:0000256" key="1">
    <source>
        <dbReference type="ARBA" id="ARBA00022603"/>
    </source>
</evidence>
<dbReference type="EMBL" id="CAKKNE010000005">
    <property type="protein sequence ID" value="CAH0378354.1"/>
    <property type="molecule type" value="Genomic_DNA"/>
</dbReference>
<name>A0A8J2X446_9STRA</name>
<sequence>MTTTDPADGAAQEFLDWLQNHGADTSRLRWPVTDGNGRKAVATQDIGENDYALRVPEALMMSPSKALKSEIGEACDRHGLRGDVLLATFVVFELRKGSKSFWAPYLQMLPPPETCCDWSTDELERLHDPELQERAESRERWVRDLYDRYYTQTLIVRYPDLFPASFFTYERFRFAWFVVQSRAFGRKLRETALVPLADCLNHSHSVQCSYRLVDRCFELFPTRDGEYVQGLELLNSYGPCPNSKLLLDYGFSILDNPHDTVRLGLELRPPTDDALVDRRRALLRRGNCSPYPTFQLRRGEAPVDALAFLRVALAPADVLSTREALPEGDDVLGVLDDEEKVVAYLDGLLATVGDDCGPPRADDDAALAASPAPRVVFALRYRATRRAIVDSCRAALRNLSSSV</sequence>
<dbReference type="InterPro" id="IPR046341">
    <property type="entry name" value="SET_dom_sf"/>
</dbReference>
<keyword evidence="1" id="KW-0489">Methyltransferase</keyword>
<dbReference type="SUPFAM" id="SSF82199">
    <property type="entry name" value="SET domain"/>
    <property type="match status" value="1"/>
</dbReference>
<accession>A0A8J2X446</accession>
<dbReference type="CDD" id="cd10527">
    <property type="entry name" value="SET_LSMT"/>
    <property type="match status" value="1"/>
</dbReference>
<evidence type="ECO:0008006" key="6">
    <source>
        <dbReference type="Google" id="ProtNLM"/>
    </source>
</evidence>